<dbReference type="EMBL" id="CP013234">
    <property type="protein sequence ID" value="AMP06446.1"/>
    <property type="molecule type" value="Genomic_DNA"/>
</dbReference>
<evidence type="ECO:0000313" key="1">
    <source>
        <dbReference type="EMBL" id="AMP06446.1"/>
    </source>
</evidence>
<sequence length="113" mass="12498">MQIIDVLAQREIIKGCELTIEGVFVMERGVGYFVQAMNKIDDKSQAILVDHPELEKHLLSSVPAYGGGRFSYCDIAVVSGVIKESTVIEFSCAIGQIFDFIVHKYGEPMSVNL</sequence>
<dbReference type="STRING" id="279113.CPter91_4130"/>
<dbReference type="RefSeq" id="WP_061942913.1">
    <property type="nucleotide sequence ID" value="NZ_CP013234.1"/>
</dbReference>
<name>A0A127Q8X2_9BURK</name>
<gene>
    <name evidence="1" type="ORF">CPter91_4130</name>
</gene>
<organism evidence="1 2">
    <name type="scientific">Collimonas pratensis</name>
    <dbReference type="NCBI Taxonomy" id="279113"/>
    <lineage>
        <taxon>Bacteria</taxon>
        <taxon>Pseudomonadati</taxon>
        <taxon>Pseudomonadota</taxon>
        <taxon>Betaproteobacteria</taxon>
        <taxon>Burkholderiales</taxon>
        <taxon>Oxalobacteraceae</taxon>
        <taxon>Collimonas</taxon>
    </lineage>
</organism>
<dbReference type="Proteomes" id="UP000074561">
    <property type="component" value="Chromosome"/>
</dbReference>
<reference evidence="1 2" key="1">
    <citation type="submission" date="2015-11" db="EMBL/GenBank/DDBJ databases">
        <title>Exploring the genomic traits of fungus-feeding bacterial genus Collimonas.</title>
        <authorList>
            <person name="Song C."/>
            <person name="Schmidt R."/>
            <person name="de Jager V."/>
            <person name="Krzyzanowska D."/>
            <person name="Jongedijk E."/>
            <person name="Cankar K."/>
            <person name="Beekwilder J."/>
            <person name="van Veen A."/>
            <person name="de Boer W."/>
            <person name="van Veen J.A."/>
            <person name="Garbeva P."/>
        </authorList>
    </citation>
    <scope>NUCLEOTIDE SEQUENCE [LARGE SCALE GENOMIC DNA]</scope>
    <source>
        <strain evidence="1 2">Ter91</strain>
    </source>
</reference>
<evidence type="ECO:0000313" key="2">
    <source>
        <dbReference type="Proteomes" id="UP000074561"/>
    </source>
</evidence>
<dbReference type="KEGG" id="cpra:CPter91_4130"/>
<protein>
    <submittedName>
        <fullName evidence="1">Uncharacterized protein</fullName>
    </submittedName>
</protein>
<dbReference type="PATRIC" id="fig|279113.9.peg.4099"/>
<proteinExistence type="predicted"/>
<dbReference type="AlphaFoldDB" id="A0A127Q8X2"/>
<dbReference type="OrthoDB" id="8781644at2"/>
<accession>A0A127Q8X2</accession>